<sequence length="45" mass="5316">MRSARYISNKNKTYRIPSVKEIRRDSPGDQVEIQTFKIDKSDMVN</sequence>
<protein>
    <submittedName>
        <fullName evidence="1">Uncharacterized protein</fullName>
    </submittedName>
</protein>
<keyword evidence="2" id="KW-1185">Reference proteome</keyword>
<evidence type="ECO:0000313" key="2">
    <source>
        <dbReference type="Proteomes" id="UP000075670"/>
    </source>
</evidence>
<proteinExistence type="predicted"/>
<accession>A0A151ASZ7</accession>
<gene>
    <name evidence="1" type="ORF">MOMUL_29220</name>
</gene>
<dbReference type="Proteomes" id="UP000075670">
    <property type="component" value="Unassembled WGS sequence"/>
</dbReference>
<name>A0A151ASZ7_9FIRM</name>
<organism evidence="1 2">
    <name type="scientific">Moorella mulderi DSM 14980</name>
    <dbReference type="NCBI Taxonomy" id="1122241"/>
    <lineage>
        <taxon>Bacteria</taxon>
        <taxon>Bacillati</taxon>
        <taxon>Bacillota</taxon>
        <taxon>Clostridia</taxon>
        <taxon>Neomoorellales</taxon>
        <taxon>Neomoorellaceae</taxon>
        <taxon>Neomoorella</taxon>
    </lineage>
</organism>
<reference evidence="1 2" key="1">
    <citation type="submission" date="2016-02" db="EMBL/GenBank/DDBJ databases">
        <title>Genome sequence of Moorella mulderi DSM 14980.</title>
        <authorList>
            <person name="Poehlein A."/>
            <person name="Daniel R."/>
        </authorList>
    </citation>
    <scope>NUCLEOTIDE SEQUENCE [LARGE SCALE GENOMIC DNA]</scope>
    <source>
        <strain evidence="1 2">DSM 14980</strain>
    </source>
</reference>
<dbReference type="AlphaFoldDB" id="A0A151ASZ7"/>
<dbReference type="EMBL" id="LTBC01000021">
    <property type="protein sequence ID" value="KYH30778.1"/>
    <property type="molecule type" value="Genomic_DNA"/>
</dbReference>
<comment type="caution">
    <text evidence="1">The sequence shown here is derived from an EMBL/GenBank/DDBJ whole genome shotgun (WGS) entry which is preliminary data.</text>
</comment>
<evidence type="ECO:0000313" key="1">
    <source>
        <dbReference type="EMBL" id="KYH30778.1"/>
    </source>
</evidence>